<dbReference type="Gene3D" id="2.30.110.10">
    <property type="entry name" value="Electron Transport, Fmn-binding Protein, Chain A"/>
    <property type="match status" value="1"/>
</dbReference>
<keyword evidence="2" id="KW-0285">Flavoprotein</keyword>
<dbReference type="RefSeq" id="WP_097043322.1">
    <property type="nucleotide sequence ID" value="NZ_OBEK01000005.1"/>
</dbReference>
<accession>A0A285P734</accession>
<dbReference type="PANTHER" id="PTHR33798:SF5">
    <property type="entry name" value="FLAVIN REDUCTASE LIKE DOMAIN-CONTAINING PROTEIN"/>
    <property type="match status" value="1"/>
</dbReference>
<proteinExistence type="inferred from homology"/>
<dbReference type="GO" id="GO:0016646">
    <property type="term" value="F:oxidoreductase activity, acting on the CH-NH group of donors, NAD or NADP as acceptor"/>
    <property type="evidence" value="ECO:0007669"/>
    <property type="project" value="UniProtKB-ARBA"/>
</dbReference>
<sequence length="204" mass="22189">MYTLDANNLPAKTHYKLLSGSIIPRPVALVTTMSDKVINAAPFSYFSVVSAEPPLVSISVQRSGTKQKDTARHAIASGELVVHISSEGIVEELNKTAATLSEEESELDLTSLTLAPSTYISVPGIAEASIRMECILYDHIEIKKEDGHTTADLLLAKIVGYHLSPDVYDQETGYLDAQSIQPISRLAGNDYSKLGELFTLKRPK</sequence>
<dbReference type="Proteomes" id="UP000219356">
    <property type="component" value="Unassembled WGS sequence"/>
</dbReference>
<comment type="cofactor">
    <cofactor evidence="1">
        <name>FMN</name>
        <dbReference type="ChEBI" id="CHEBI:58210"/>
    </cofactor>
</comment>
<keyword evidence="3" id="KW-0288">FMN</keyword>
<gene>
    <name evidence="6" type="ORF">SAMN05421503_3127</name>
</gene>
<comment type="similarity">
    <text evidence="4">Belongs to the flavoredoxin family.</text>
</comment>
<name>A0A285P734_9BACI</name>
<keyword evidence="7" id="KW-1185">Reference proteome</keyword>
<dbReference type="OrthoDB" id="9794638at2"/>
<dbReference type="PANTHER" id="PTHR33798">
    <property type="entry name" value="FLAVOPROTEIN OXYGENASE"/>
    <property type="match status" value="1"/>
</dbReference>
<dbReference type="EMBL" id="OBEK01000005">
    <property type="protein sequence ID" value="SNZ17077.1"/>
    <property type="molecule type" value="Genomic_DNA"/>
</dbReference>
<evidence type="ECO:0000256" key="3">
    <source>
        <dbReference type="ARBA" id="ARBA00022643"/>
    </source>
</evidence>
<dbReference type="GO" id="GO:0010181">
    <property type="term" value="F:FMN binding"/>
    <property type="evidence" value="ECO:0007669"/>
    <property type="project" value="InterPro"/>
</dbReference>
<dbReference type="InterPro" id="IPR002563">
    <property type="entry name" value="Flavin_Rdtase-like_dom"/>
</dbReference>
<dbReference type="AlphaFoldDB" id="A0A285P734"/>
<dbReference type="Pfam" id="PF01613">
    <property type="entry name" value="Flavin_Reduct"/>
    <property type="match status" value="1"/>
</dbReference>
<evidence type="ECO:0000313" key="7">
    <source>
        <dbReference type="Proteomes" id="UP000219356"/>
    </source>
</evidence>
<dbReference type="SUPFAM" id="SSF50475">
    <property type="entry name" value="FMN-binding split barrel"/>
    <property type="match status" value="1"/>
</dbReference>
<evidence type="ECO:0000256" key="1">
    <source>
        <dbReference type="ARBA" id="ARBA00001917"/>
    </source>
</evidence>
<dbReference type="STRING" id="586416.GZ22_01065"/>
<dbReference type="SMART" id="SM00903">
    <property type="entry name" value="Flavin_Reduct"/>
    <property type="match status" value="1"/>
</dbReference>
<evidence type="ECO:0000256" key="2">
    <source>
        <dbReference type="ARBA" id="ARBA00022630"/>
    </source>
</evidence>
<feature type="domain" description="Flavin reductase like" evidence="5">
    <location>
        <begin position="20"/>
        <end position="176"/>
    </location>
</feature>
<organism evidence="6 7">
    <name type="scientific">Terribacillus aidingensis</name>
    <dbReference type="NCBI Taxonomy" id="586416"/>
    <lineage>
        <taxon>Bacteria</taxon>
        <taxon>Bacillati</taxon>
        <taxon>Bacillota</taxon>
        <taxon>Bacilli</taxon>
        <taxon>Bacillales</taxon>
        <taxon>Bacillaceae</taxon>
        <taxon>Terribacillus</taxon>
    </lineage>
</organism>
<evidence type="ECO:0000256" key="4">
    <source>
        <dbReference type="ARBA" id="ARBA00038054"/>
    </source>
</evidence>
<dbReference type="InterPro" id="IPR012349">
    <property type="entry name" value="Split_barrel_FMN-bd"/>
</dbReference>
<evidence type="ECO:0000259" key="5">
    <source>
        <dbReference type="SMART" id="SM00903"/>
    </source>
</evidence>
<reference evidence="7" key="1">
    <citation type="submission" date="2017-09" db="EMBL/GenBank/DDBJ databases">
        <authorList>
            <person name="Varghese N."/>
            <person name="Submissions S."/>
        </authorList>
    </citation>
    <scope>NUCLEOTIDE SEQUENCE [LARGE SCALE GENOMIC DNA]</scope>
    <source>
        <strain evidence="7">CGMCC 1.8913</strain>
    </source>
</reference>
<protein>
    <submittedName>
        <fullName evidence="6">NADH-FMN oxidoreductase RutF, flavin reductase (DIM6/NTAB) family</fullName>
    </submittedName>
</protein>
<evidence type="ECO:0000313" key="6">
    <source>
        <dbReference type="EMBL" id="SNZ17077.1"/>
    </source>
</evidence>